<dbReference type="AlphaFoldDB" id="Q7VE74"/>
<gene>
    <name evidence="1" type="ordered locus">Pro_0139</name>
</gene>
<evidence type="ECO:0000313" key="2">
    <source>
        <dbReference type="Proteomes" id="UP000001420"/>
    </source>
</evidence>
<accession>Q7VE74</accession>
<dbReference type="PATRIC" id="fig|167539.5.peg.145"/>
<dbReference type="RefSeq" id="WP_011124294.1">
    <property type="nucleotide sequence ID" value="NC_005042.1"/>
</dbReference>
<dbReference type="NCBIfam" id="TIGR03492">
    <property type="entry name" value="lipid-A-disaccharide synthase-related protein"/>
    <property type="match status" value="1"/>
</dbReference>
<dbReference type="SUPFAM" id="SSF53756">
    <property type="entry name" value="UDP-Glycosyltransferase/glycogen phosphorylase"/>
    <property type="match status" value="1"/>
</dbReference>
<dbReference type="eggNOG" id="COG4370">
    <property type="taxonomic scope" value="Bacteria"/>
</dbReference>
<dbReference type="PANTHER" id="PTHR39517:SF1">
    <property type="entry name" value="LIPID-A-DISACCHARIDE SYNTHASE"/>
    <property type="match status" value="1"/>
</dbReference>
<name>Q7VE74_PROMA</name>
<organism evidence="1 2">
    <name type="scientific">Prochlorococcus marinus (strain SARG / CCMP1375 / SS120)</name>
    <dbReference type="NCBI Taxonomy" id="167539"/>
    <lineage>
        <taxon>Bacteria</taxon>
        <taxon>Bacillati</taxon>
        <taxon>Cyanobacteriota</taxon>
        <taxon>Cyanophyceae</taxon>
        <taxon>Synechococcales</taxon>
        <taxon>Prochlorococcaceae</taxon>
        <taxon>Prochlorococcus</taxon>
    </lineage>
</organism>
<keyword evidence="2" id="KW-1185">Reference proteome</keyword>
<dbReference type="EnsemblBacteria" id="AAP99185">
    <property type="protein sequence ID" value="AAP99185"/>
    <property type="gene ID" value="Pro_0139"/>
</dbReference>
<evidence type="ECO:0000313" key="1">
    <source>
        <dbReference type="EMBL" id="AAP99185.1"/>
    </source>
</evidence>
<dbReference type="HOGENOM" id="CLU_035659_0_0_3"/>
<proteinExistence type="predicted"/>
<sequence length="400" mass="44440">MARLLLISNGHGEDFSGALLAVELKQLGHNVDAFPLVGKGNAYKKAGIKIDVRRKEFSTGGLGYTSFLGRITELLQGQHFYLLWSFIRLLVSSSKYDLLIVVGDVLPVLAAWMSCKDFVVYLVAYSSHYEGVLKLPWPAANCLRSRRCLELYTRDNLTAEDLGEQLNRSVVFFGNPFMDPVLTPKKQFPEKIFRLGVLPGSRRPELDNNLLMVLRVLKCLPKPIFANTTFSFDMALVDALSTSDLNELIASNGWHIIEHSLQSNSFTLSSGFCWLKVHRESFVELLQSSDAFLCMAGTATEQAIGLAKPVIQLPGKGPQFTSSFAEAQRRLLGPTVFCAETNITEGNNIFFDTSHLILEVCNRMTKANKLQSLCYQQAGLRLGTKGGTKRIAQSINHLIL</sequence>
<reference evidence="1 2" key="1">
    <citation type="journal article" date="2003" name="Proc. Natl. Acad. Sci. U.S.A.">
        <title>Genome sequence of the cyanobacterium Prochlorococcus marinus SS120, a nearly minimal oxyphototrophic genome.</title>
        <authorList>
            <person name="Dufresne A."/>
            <person name="Salanoubat M."/>
            <person name="Partensky F."/>
            <person name="Artiguenave F."/>
            <person name="Axmann I.M."/>
            <person name="Barbe V."/>
            <person name="Duprat S."/>
            <person name="Galperin M.Y."/>
            <person name="Koonin E.V."/>
            <person name="Le Gall F."/>
            <person name="Makarova K.S."/>
            <person name="Ostrowski M."/>
            <person name="Oztas S."/>
            <person name="Robert C."/>
            <person name="Rogozin I.B."/>
            <person name="Scanlan D.J."/>
            <person name="Tandeau de Marsac N."/>
            <person name="Weissenbach J."/>
            <person name="Wincker P."/>
            <person name="Wolf Y.I."/>
            <person name="Hess W.R."/>
        </authorList>
    </citation>
    <scope>NUCLEOTIDE SEQUENCE [LARGE SCALE GENOMIC DNA]</scope>
    <source>
        <strain evidence="2">SARG / CCMP1375 / SS120</strain>
    </source>
</reference>
<dbReference type="Proteomes" id="UP000001420">
    <property type="component" value="Chromosome"/>
</dbReference>
<dbReference type="KEGG" id="pma:Pro_0139"/>
<protein>
    <submittedName>
        <fullName evidence="1">Uncharacterized conserved protein</fullName>
    </submittedName>
</protein>
<dbReference type="PANTHER" id="PTHR39517">
    <property type="entry name" value="SLL0192 PROTEIN"/>
    <property type="match status" value="1"/>
</dbReference>
<dbReference type="EMBL" id="AE017126">
    <property type="protein sequence ID" value="AAP99185.1"/>
    <property type="molecule type" value="Genomic_DNA"/>
</dbReference>
<dbReference type="OrthoDB" id="29253at2"/>
<dbReference type="InterPro" id="IPR019994">
    <property type="entry name" value="Lipid-A-disac_synthase-rel_put"/>
</dbReference>
<dbReference type="STRING" id="167539.Pro_0139"/>